<dbReference type="Proteomes" id="UP000183567">
    <property type="component" value="Unassembled WGS sequence"/>
</dbReference>
<gene>
    <name evidence="2" type="ORF">AZE42_06254</name>
</gene>
<comment type="caution">
    <text evidence="2">The sequence shown here is derived from an EMBL/GenBank/DDBJ whole genome shotgun (WGS) entry which is preliminary data.</text>
</comment>
<protein>
    <submittedName>
        <fullName evidence="2">Uncharacterized protein</fullName>
    </submittedName>
</protein>
<reference evidence="2 3" key="1">
    <citation type="submission" date="2016-03" db="EMBL/GenBank/DDBJ databases">
        <title>Comparative genomics of the ectomycorrhizal sister species Rhizopogon vinicolor and Rhizopogon vesiculosus (Basidiomycota: Boletales) reveals a divergence of the mating type B locus.</title>
        <authorList>
            <person name="Mujic A.B."/>
            <person name="Kuo A."/>
            <person name="Tritt A."/>
            <person name="Lipzen A."/>
            <person name="Chen C."/>
            <person name="Johnson J."/>
            <person name="Sharma A."/>
            <person name="Barry K."/>
            <person name="Grigoriev I.V."/>
            <person name="Spatafora J.W."/>
        </authorList>
    </citation>
    <scope>NUCLEOTIDE SEQUENCE [LARGE SCALE GENOMIC DNA]</scope>
    <source>
        <strain evidence="2 3">AM-OR11-056</strain>
    </source>
</reference>
<evidence type="ECO:0000313" key="3">
    <source>
        <dbReference type="Proteomes" id="UP000183567"/>
    </source>
</evidence>
<feature type="non-terminal residue" evidence="2">
    <location>
        <position position="95"/>
    </location>
</feature>
<sequence>MRNTGDAADTPTSTPSNDMLVLGTSADAQERAEGWKKWAEEAEKCTEIFLPPRGVDFISFIQNTTLCTILAASYHVDPKTFFPLDIASTTNALNR</sequence>
<feature type="region of interest" description="Disordered" evidence="1">
    <location>
        <begin position="1"/>
        <end position="21"/>
    </location>
</feature>
<accession>A0A1J8PQK9</accession>
<organism evidence="2 3">
    <name type="scientific">Rhizopogon vesiculosus</name>
    <dbReference type="NCBI Taxonomy" id="180088"/>
    <lineage>
        <taxon>Eukaryota</taxon>
        <taxon>Fungi</taxon>
        <taxon>Dikarya</taxon>
        <taxon>Basidiomycota</taxon>
        <taxon>Agaricomycotina</taxon>
        <taxon>Agaricomycetes</taxon>
        <taxon>Agaricomycetidae</taxon>
        <taxon>Boletales</taxon>
        <taxon>Suillineae</taxon>
        <taxon>Rhizopogonaceae</taxon>
        <taxon>Rhizopogon</taxon>
    </lineage>
</organism>
<dbReference type="EMBL" id="LVVM01005189">
    <property type="protein sequence ID" value="OJA11181.1"/>
    <property type="molecule type" value="Genomic_DNA"/>
</dbReference>
<dbReference type="AlphaFoldDB" id="A0A1J8PQK9"/>
<evidence type="ECO:0000313" key="2">
    <source>
        <dbReference type="EMBL" id="OJA11181.1"/>
    </source>
</evidence>
<proteinExistence type="predicted"/>
<name>A0A1J8PQK9_9AGAM</name>
<keyword evidence="3" id="KW-1185">Reference proteome</keyword>
<evidence type="ECO:0000256" key="1">
    <source>
        <dbReference type="SAM" id="MobiDB-lite"/>
    </source>
</evidence>